<accession>A0A0G4GCL8</accession>
<dbReference type="AlphaFoldDB" id="A0A0G4GCL8"/>
<evidence type="ECO:0000256" key="3">
    <source>
        <dbReference type="ARBA" id="ARBA00022946"/>
    </source>
</evidence>
<sequence length="116" mass="13181">MPPRMRALGDSFLKAEFRHHLRPACTEAHFDQFVSKWGVYLGDLSEQLHGGSVKGKRLGREEKGALSEEQKAQLQRLRGAALRENQEDFQKHAQQRQDQGQKGEQKQTASPCSVPR</sequence>
<comment type="function">
    <text evidence="6">Plays an essential role in the assembly of succinate dehydrogenase (SDH), an enzyme complex (also referred to as respiratory complex II) that is a component of both the tricarboxylic acid (TCA) cycle and the mitochondrial electron transport chain, and which couples the oxidation of succinate to fumarate with the reduction of ubiquinone (coenzyme Q) to ubiquinol. Promotes maturation of the iron-sulfur protein subunit of the SDH catalytic dimer, protecting it from the deleterious effects of oxidants. May act together with SDHAF1.</text>
</comment>
<dbReference type="PANTHER" id="PTHR13137:SF6">
    <property type="entry name" value="SUCCINATE DEHYDROGENASE ASSEMBLY FACTOR 3, MITOCHONDRIAL"/>
    <property type="match status" value="1"/>
</dbReference>
<evidence type="ECO:0000256" key="4">
    <source>
        <dbReference type="ARBA" id="ARBA00023128"/>
    </source>
</evidence>
<feature type="compositionally biased region" description="Basic and acidic residues" evidence="7">
    <location>
        <begin position="58"/>
        <end position="71"/>
    </location>
</feature>
<reference evidence="8" key="1">
    <citation type="submission" date="2014-11" db="EMBL/GenBank/DDBJ databases">
        <authorList>
            <person name="Otto D Thomas"/>
            <person name="Naeem Raeece"/>
        </authorList>
    </citation>
    <scope>NUCLEOTIDE SEQUENCE</scope>
</reference>
<proteinExistence type="inferred from homology"/>
<dbReference type="GO" id="GO:0005759">
    <property type="term" value="C:mitochondrial matrix"/>
    <property type="evidence" value="ECO:0007669"/>
    <property type="project" value="UniProtKB-SubCell"/>
</dbReference>
<keyword evidence="3" id="KW-0809">Transit peptide</keyword>
<dbReference type="InterPro" id="IPR008381">
    <property type="entry name" value="SDHAF3/Sdh7"/>
</dbReference>
<dbReference type="Pfam" id="PF13233">
    <property type="entry name" value="Complex1_LYR_2"/>
    <property type="match status" value="1"/>
</dbReference>
<comment type="subunit">
    <text evidence="6">Interacts with the iron-sulfur protein subunit within the SDH catalytic dimer.</text>
</comment>
<keyword evidence="5 6" id="KW-0143">Chaperone</keyword>
<name>A0A0G4GCL8_9ALVE</name>
<comment type="subcellular location">
    <subcellularLocation>
        <location evidence="1 6">Mitochondrion matrix</location>
    </subcellularLocation>
</comment>
<dbReference type="GO" id="GO:0034553">
    <property type="term" value="P:mitochondrial respiratory chain complex II assembly"/>
    <property type="evidence" value="ECO:0007669"/>
    <property type="project" value="UniProtKB-UniRule"/>
</dbReference>
<evidence type="ECO:0000256" key="7">
    <source>
        <dbReference type="SAM" id="MobiDB-lite"/>
    </source>
</evidence>
<dbReference type="VEuPathDB" id="CryptoDB:Cvel_21306"/>
<organism evidence="8">
    <name type="scientific">Chromera velia CCMP2878</name>
    <dbReference type="NCBI Taxonomy" id="1169474"/>
    <lineage>
        <taxon>Eukaryota</taxon>
        <taxon>Sar</taxon>
        <taxon>Alveolata</taxon>
        <taxon>Colpodellida</taxon>
        <taxon>Chromeraceae</taxon>
        <taxon>Chromera</taxon>
    </lineage>
</organism>
<keyword evidence="4 6" id="KW-0496">Mitochondrion</keyword>
<evidence type="ECO:0000256" key="5">
    <source>
        <dbReference type="ARBA" id="ARBA00023186"/>
    </source>
</evidence>
<evidence type="ECO:0000256" key="1">
    <source>
        <dbReference type="ARBA" id="ARBA00004305"/>
    </source>
</evidence>
<dbReference type="GO" id="GO:0005758">
    <property type="term" value="C:mitochondrial intermembrane space"/>
    <property type="evidence" value="ECO:0007669"/>
    <property type="project" value="TreeGrafter"/>
</dbReference>
<dbReference type="GO" id="GO:0006105">
    <property type="term" value="P:succinate metabolic process"/>
    <property type="evidence" value="ECO:0007669"/>
    <property type="project" value="TreeGrafter"/>
</dbReference>
<protein>
    <recommendedName>
        <fullName evidence="6">Succinate dehydrogenase assembly factor 3</fullName>
        <shortName evidence="6">SDH assembly factor 3</shortName>
        <shortName evidence="6">SDHAF3</shortName>
    </recommendedName>
</protein>
<evidence type="ECO:0000256" key="2">
    <source>
        <dbReference type="ARBA" id="ARBA00006020"/>
    </source>
</evidence>
<feature type="region of interest" description="Disordered" evidence="7">
    <location>
        <begin position="49"/>
        <end position="116"/>
    </location>
</feature>
<dbReference type="PANTHER" id="PTHR13137">
    <property type="entry name" value="DC11 ACN9 HOMOLOG"/>
    <property type="match status" value="1"/>
</dbReference>
<dbReference type="EMBL" id="CDMZ01001088">
    <property type="protein sequence ID" value="CEM27016.1"/>
    <property type="molecule type" value="Genomic_DNA"/>
</dbReference>
<comment type="similarity">
    <text evidence="2 6">Belongs to the complex I LYR family. SDHAF3 subfamily.</text>
</comment>
<gene>
    <name evidence="8" type="ORF">Cvel_21306</name>
</gene>
<evidence type="ECO:0000313" key="8">
    <source>
        <dbReference type="EMBL" id="CEM27016.1"/>
    </source>
</evidence>
<evidence type="ECO:0000256" key="6">
    <source>
        <dbReference type="RuleBase" id="RU368039"/>
    </source>
</evidence>